<feature type="chain" id="PRO_5047416507" description="Lipoprotein" evidence="1">
    <location>
        <begin position="19"/>
        <end position="123"/>
    </location>
</feature>
<evidence type="ECO:0000256" key="1">
    <source>
        <dbReference type="SAM" id="SignalP"/>
    </source>
</evidence>
<dbReference type="EMBL" id="VTDN01000001">
    <property type="protein sequence ID" value="MEB5475679.1"/>
    <property type="molecule type" value="Genomic_DNA"/>
</dbReference>
<sequence>MTKIVLSLCVLFALSACSSNDNNDSSASDKAPVELSFSSEEAPNEYYPFPYISYLNIESVVDHVSIFHVSINRGNCSVSSWLGNNGSSYLKFGQSRRASLLCQDTQVKEVVVDTDQGSYTFNF</sequence>
<feature type="signal peptide" evidence="1">
    <location>
        <begin position="1"/>
        <end position="18"/>
    </location>
</feature>
<evidence type="ECO:0008006" key="4">
    <source>
        <dbReference type="Google" id="ProtNLM"/>
    </source>
</evidence>
<evidence type="ECO:0000313" key="2">
    <source>
        <dbReference type="EMBL" id="MEB5475679.1"/>
    </source>
</evidence>
<accession>A0ABU6DP85</accession>
<keyword evidence="1" id="KW-0732">Signal</keyword>
<comment type="caution">
    <text evidence="2">The sequence shown here is derived from an EMBL/GenBank/DDBJ whole genome shotgun (WGS) entry which is preliminary data.</text>
</comment>
<dbReference type="RefSeq" id="WP_325774317.1">
    <property type="nucleotide sequence ID" value="NZ_VTDN01000001.1"/>
</dbReference>
<gene>
    <name evidence="2" type="ORF">I2F25_01185</name>
</gene>
<protein>
    <recommendedName>
        <fullName evidence="4">Lipoprotein</fullName>
    </recommendedName>
</protein>
<name>A0ABU6DP85_9GAMM</name>
<dbReference type="Proteomes" id="UP001339883">
    <property type="component" value="Unassembled WGS sequence"/>
</dbReference>
<evidence type="ECO:0000313" key="3">
    <source>
        <dbReference type="Proteomes" id="UP001339883"/>
    </source>
</evidence>
<dbReference type="PROSITE" id="PS51257">
    <property type="entry name" value="PROKAR_LIPOPROTEIN"/>
    <property type="match status" value="1"/>
</dbReference>
<proteinExistence type="predicted"/>
<keyword evidence="3" id="KW-1185">Reference proteome</keyword>
<reference evidence="2 3" key="1">
    <citation type="submission" date="2019-08" db="EMBL/GenBank/DDBJ databases">
        <title>Five species of Acinetobacter isolated from floral nectar and animal pollinators.</title>
        <authorList>
            <person name="Hendry T.A."/>
        </authorList>
    </citation>
    <scope>NUCLEOTIDE SEQUENCE [LARGE SCALE GENOMIC DNA]</scope>
    <source>
        <strain evidence="2 3">MD18.27</strain>
    </source>
</reference>
<organism evidence="2 3">
    <name type="scientific">Acinetobacter pollinis</name>
    <dbReference type="NCBI Taxonomy" id="2605270"/>
    <lineage>
        <taxon>Bacteria</taxon>
        <taxon>Pseudomonadati</taxon>
        <taxon>Pseudomonadota</taxon>
        <taxon>Gammaproteobacteria</taxon>
        <taxon>Moraxellales</taxon>
        <taxon>Moraxellaceae</taxon>
        <taxon>Acinetobacter</taxon>
    </lineage>
</organism>